<dbReference type="GO" id="GO:0016020">
    <property type="term" value="C:membrane"/>
    <property type="evidence" value="ECO:0007669"/>
    <property type="project" value="InterPro"/>
</dbReference>
<dbReference type="InterPro" id="IPR004995">
    <property type="entry name" value="Spore_Ger"/>
</dbReference>
<comment type="caution">
    <text evidence="3">The sequence shown here is derived from an EMBL/GenBank/DDBJ whole genome shotgun (WGS) entry which is preliminary data.</text>
</comment>
<keyword evidence="1 2" id="KW-0472">Membrane</keyword>
<dbReference type="OrthoDB" id="9772630at2"/>
<keyword evidence="4" id="KW-1185">Reference proteome</keyword>
<name>R1CHR1_9FIRM</name>
<evidence type="ECO:0000313" key="4">
    <source>
        <dbReference type="Proteomes" id="UP000013378"/>
    </source>
</evidence>
<keyword evidence="2" id="KW-0812">Transmembrane</keyword>
<dbReference type="GO" id="GO:0009847">
    <property type="term" value="P:spore germination"/>
    <property type="evidence" value="ECO:0007669"/>
    <property type="project" value="InterPro"/>
</dbReference>
<reference evidence="3 4" key="1">
    <citation type="journal article" date="2015" name="Geomicrobiol. J.">
        <title>Caldisalinibacter kiritimatiensis gen. nov., sp. nov., a moderately thermohalophilic thiosulfate-reducing bacterium from a hypersaline microbial mat.</title>
        <authorList>
            <person name="Ben Hania W."/>
            <person name="Joseph M."/>
            <person name="Fiebig A."/>
            <person name="Bunk B."/>
            <person name="Klenk H.-P."/>
            <person name="Fardeau M.-L."/>
            <person name="Spring S."/>
        </authorList>
    </citation>
    <scope>NUCLEOTIDE SEQUENCE [LARGE SCALE GENOMIC DNA]</scope>
    <source>
        <strain evidence="3 4">L21-TH-D2</strain>
    </source>
</reference>
<keyword evidence="2" id="KW-1133">Transmembrane helix</keyword>
<dbReference type="eggNOG" id="COG0697">
    <property type="taxonomic scope" value="Bacteria"/>
</dbReference>
<organism evidence="3 4">
    <name type="scientific">Caldisalinibacter kiritimatiensis</name>
    <dbReference type="NCBI Taxonomy" id="1304284"/>
    <lineage>
        <taxon>Bacteria</taxon>
        <taxon>Bacillati</taxon>
        <taxon>Bacillota</taxon>
        <taxon>Tissierellia</taxon>
        <taxon>Tissierellales</taxon>
        <taxon>Thermohalobacteraceae</taxon>
        <taxon>Caldisalinibacter</taxon>
    </lineage>
</organism>
<dbReference type="STRING" id="1304284.L21TH_0077"/>
<dbReference type="AlphaFoldDB" id="R1CHR1"/>
<dbReference type="Proteomes" id="UP000013378">
    <property type="component" value="Unassembled WGS sequence"/>
</dbReference>
<evidence type="ECO:0000256" key="2">
    <source>
        <dbReference type="SAM" id="Phobius"/>
    </source>
</evidence>
<gene>
    <name evidence="3" type="ORF">L21TH_0077</name>
</gene>
<proteinExistence type="predicted"/>
<sequence length="93" mass="10728">MSSFAAPDYTLINPIRIFKFLLLFITGTFGLFGFVMGLTFITINILSLYSFGVAYSAPIAPINLRDLKNFFLSDINLDKMRPRFLRPKDKRRQ</sequence>
<feature type="transmembrane region" description="Helical" evidence="2">
    <location>
        <begin position="20"/>
        <end position="46"/>
    </location>
</feature>
<dbReference type="EMBL" id="ARZA01000014">
    <property type="protein sequence ID" value="EOD01830.1"/>
    <property type="molecule type" value="Genomic_DNA"/>
</dbReference>
<evidence type="ECO:0000313" key="3">
    <source>
        <dbReference type="EMBL" id="EOD01830.1"/>
    </source>
</evidence>
<dbReference type="Pfam" id="PF03323">
    <property type="entry name" value="GerA"/>
    <property type="match status" value="1"/>
</dbReference>
<protein>
    <submittedName>
        <fullName evidence="3">Uncharacterized protein</fullName>
    </submittedName>
</protein>
<accession>R1CHR1</accession>
<evidence type="ECO:0000256" key="1">
    <source>
        <dbReference type="ARBA" id="ARBA00023136"/>
    </source>
</evidence>